<dbReference type="EMBL" id="QFPW01000020">
    <property type="protein sequence ID" value="PZQ46880.1"/>
    <property type="molecule type" value="Genomic_DNA"/>
</dbReference>
<dbReference type="SUPFAM" id="SSF53697">
    <property type="entry name" value="SIS domain"/>
    <property type="match status" value="1"/>
</dbReference>
<dbReference type="GO" id="GO:1901135">
    <property type="term" value="P:carbohydrate derivative metabolic process"/>
    <property type="evidence" value="ECO:0007669"/>
    <property type="project" value="InterPro"/>
</dbReference>
<keyword evidence="1" id="KW-0805">Transcription regulation</keyword>
<dbReference type="GO" id="GO:0003700">
    <property type="term" value="F:DNA-binding transcription factor activity"/>
    <property type="evidence" value="ECO:0007669"/>
    <property type="project" value="InterPro"/>
</dbReference>
<protein>
    <submittedName>
        <fullName evidence="7">RpiR family transcriptional regulator</fullName>
    </submittedName>
</protein>
<proteinExistence type="predicted"/>
<dbReference type="GO" id="GO:0003677">
    <property type="term" value="F:DNA binding"/>
    <property type="evidence" value="ECO:0007669"/>
    <property type="project" value="UniProtKB-KW"/>
</dbReference>
<dbReference type="Gene3D" id="1.10.10.10">
    <property type="entry name" value="Winged helix-like DNA-binding domain superfamily/Winged helix DNA-binding domain"/>
    <property type="match status" value="1"/>
</dbReference>
<dbReference type="Gene3D" id="3.40.50.10490">
    <property type="entry name" value="Glucose-6-phosphate isomerase like protein, domain 1"/>
    <property type="match status" value="1"/>
</dbReference>
<dbReference type="Pfam" id="PF01418">
    <property type="entry name" value="HTH_6"/>
    <property type="match status" value="1"/>
</dbReference>
<dbReference type="CDD" id="cd05013">
    <property type="entry name" value="SIS_RpiR"/>
    <property type="match status" value="1"/>
</dbReference>
<evidence type="ECO:0000256" key="3">
    <source>
        <dbReference type="ARBA" id="ARBA00023163"/>
    </source>
</evidence>
<dbReference type="InterPro" id="IPR000281">
    <property type="entry name" value="HTH_RpiR"/>
</dbReference>
<evidence type="ECO:0000259" key="6">
    <source>
        <dbReference type="PROSITE" id="PS51464"/>
    </source>
</evidence>
<evidence type="ECO:0000313" key="8">
    <source>
        <dbReference type="Proteomes" id="UP000249185"/>
    </source>
</evidence>
<feature type="domain" description="HTH rpiR-type" evidence="5">
    <location>
        <begin position="15"/>
        <end position="91"/>
    </location>
</feature>
<dbReference type="Pfam" id="PF01380">
    <property type="entry name" value="SIS"/>
    <property type="match status" value="1"/>
</dbReference>
<keyword evidence="4" id="KW-0812">Transmembrane</keyword>
<evidence type="ECO:0000256" key="2">
    <source>
        <dbReference type="ARBA" id="ARBA00023125"/>
    </source>
</evidence>
<dbReference type="PROSITE" id="PS51071">
    <property type="entry name" value="HTH_RPIR"/>
    <property type="match status" value="1"/>
</dbReference>
<dbReference type="InterPro" id="IPR001347">
    <property type="entry name" value="SIS_dom"/>
</dbReference>
<dbReference type="PANTHER" id="PTHR30514:SF20">
    <property type="entry name" value="TRANSCRIPTIONAL REGULATOR"/>
    <property type="match status" value="1"/>
</dbReference>
<keyword evidence="4" id="KW-0472">Membrane</keyword>
<dbReference type="SUPFAM" id="SSF46689">
    <property type="entry name" value="Homeodomain-like"/>
    <property type="match status" value="1"/>
</dbReference>
<evidence type="ECO:0000256" key="1">
    <source>
        <dbReference type="ARBA" id="ARBA00023015"/>
    </source>
</evidence>
<dbReference type="InterPro" id="IPR046348">
    <property type="entry name" value="SIS_dom_sf"/>
</dbReference>
<feature type="transmembrane region" description="Helical" evidence="4">
    <location>
        <begin position="251"/>
        <end position="271"/>
    </location>
</feature>
<evidence type="ECO:0000313" key="7">
    <source>
        <dbReference type="EMBL" id="PZQ46880.1"/>
    </source>
</evidence>
<keyword evidence="4" id="KW-1133">Transmembrane helix</keyword>
<evidence type="ECO:0000256" key="4">
    <source>
        <dbReference type="SAM" id="Phobius"/>
    </source>
</evidence>
<dbReference type="InterPro" id="IPR009057">
    <property type="entry name" value="Homeodomain-like_sf"/>
</dbReference>
<sequence>MVSEVNDSDAPETLEAFFRRLAERADSMPKRLRQCADFISQYPDRVAVSTVAELAAAAEVQPSAMMRFCQELGFTGFSQLQRLFRDEYARNWPDYATRLNNLRGMGAHSPGAMLAEFVDAGRASIEKLMTTVAPDMLEEAVETLARAPMIHIIGYRRAFPVAAYLDYAFEKMGIPSFLHTGVGKLNTGHALRRGEAMLAITFAPYSVETVAMAESAGKHGLEVVAITDSLSSPLQRLEAIPLLVSEIDVGAFRALSATFALALTLAVAVGARREGSPGRE</sequence>
<dbReference type="InterPro" id="IPR047640">
    <property type="entry name" value="RpiR-like"/>
</dbReference>
<dbReference type="InterPro" id="IPR036388">
    <property type="entry name" value="WH-like_DNA-bd_sf"/>
</dbReference>
<dbReference type="PANTHER" id="PTHR30514">
    <property type="entry name" value="GLUCOKINASE"/>
    <property type="match status" value="1"/>
</dbReference>
<dbReference type="InterPro" id="IPR035472">
    <property type="entry name" value="RpiR-like_SIS"/>
</dbReference>
<organism evidence="7 8">
    <name type="scientific">Rhodovulum sulfidophilum</name>
    <name type="common">Rhodobacter sulfidophilus</name>
    <dbReference type="NCBI Taxonomy" id="35806"/>
    <lineage>
        <taxon>Bacteria</taxon>
        <taxon>Pseudomonadati</taxon>
        <taxon>Pseudomonadota</taxon>
        <taxon>Alphaproteobacteria</taxon>
        <taxon>Rhodobacterales</taxon>
        <taxon>Paracoccaceae</taxon>
        <taxon>Rhodovulum</taxon>
    </lineage>
</organism>
<gene>
    <name evidence="7" type="ORF">DI556_19145</name>
</gene>
<name>A0A2W5Q670_RHOSU</name>
<dbReference type="Proteomes" id="UP000249185">
    <property type="component" value="Unassembled WGS sequence"/>
</dbReference>
<keyword evidence="2" id="KW-0238">DNA-binding</keyword>
<dbReference type="AlphaFoldDB" id="A0A2W5Q670"/>
<evidence type="ECO:0000259" key="5">
    <source>
        <dbReference type="PROSITE" id="PS51071"/>
    </source>
</evidence>
<comment type="caution">
    <text evidence="7">The sequence shown here is derived from an EMBL/GenBank/DDBJ whole genome shotgun (WGS) entry which is preliminary data.</text>
</comment>
<dbReference type="GO" id="GO:0097367">
    <property type="term" value="F:carbohydrate derivative binding"/>
    <property type="evidence" value="ECO:0007669"/>
    <property type="project" value="InterPro"/>
</dbReference>
<feature type="domain" description="SIS" evidence="6">
    <location>
        <begin position="140"/>
        <end position="276"/>
    </location>
</feature>
<accession>A0A2W5Q670</accession>
<keyword evidence="3" id="KW-0804">Transcription</keyword>
<dbReference type="PROSITE" id="PS51464">
    <property type="entry name" value="SIS"/>
    <property type="match status" value="1"/>
</dbReference>
<reference evidence="7 8" key="1">
    <citation type="submission" date="2017-08" db="EMBL/GenBank/DDBJ databases">
        <title>Infants hospitalized years apart are colonized by the same room-sourced microbial strains.</title>
        <authorList>
            <person name="Brooks B."/>
            <person name="Olm M.R."/>
            <person name="Firek B.A."/>
            <person name="Baker R."/>
            <person name="Thomas B.C."/>
            <person name="Morowitz M.J."/>
            <person name="Banfield J.F."/>
        </authorList>
    </citation>
    <scope>NUCLEOTIDE SEQUENCE [LARGE SCALE GENOMIC DNA]</scope>
    <source>
        <strain evidence="7">S2_005_002_R2_34</strain>
    </source>
</reference>